<organism evidence="2 3">
    <name type="scientific">Tetranychus urticae</name>
    <name type="common">Two-spotted spider mite</name>
    <dbReference type="NCBI Taxonomy" id="32264"/>
    <lineage>
        <taxon>Eukaryota</taxon>
        <taxon>Metazoa</taxon>
        <taxon>Ecdysozoa</taxon>
        <taxon>Arthropoda</taxon>
        <taxon>Chelicerata</taxon>
        <taxon>Arachnida</taxon>
        <taxon>Acari</taxon>
        <taxon>Acariformes</taxon>
        <taxon>Trombidiformes</taxon>
        <taxon>Prostigmata</taxon>
        <taxon>Eleutherengona</taxon>
        <taxon>Raphignathae</taxon>
        <taxon>Tetranychoidea</taxon>
        <taxon>Tetranychidae</taxon>
        <taxon>Tetranychus</taxon>
    </lineage>
</organism>
<reference evidence="2" key="2">
    <citation type="submission" date="2015-06" db="UniProtKB">
        <authorList>
            <consortium name="EnsemblMetazoa"/>
        </authorList>
    </citation>
    <scope>IDENTIFICATION</scope>
</reference>
<feature type="compositionally biased region" description="Basic residues" evidence="1">
    <location>
        <begin position="24"/>
        <end position="38"/>
    </location>
</feature>
<accession>T1JRN4</accession>
<feature type="compositionally biased region" description="Polar residues" evidence="1">
    <location>
        <begin position="1"/>
        <end position="12"/>
    </location>
</feature>
<evidence type="ECO:0000313" key="3">
    <source>
        <dbReference type="Proteomes" id="UP000015104"/>
    </source>
</evidence>
<dbReference type="AlphaFoldDB" id="T1JRN4"/>
<protein>
    <submittedName>
        <fullName evidence="2">Uncharacterized protein</fullName>
    </submittedName>
</protein>
<keyword evidence="3" id="KW-1185">Reference proteome</keyword>
<evidence type="ECO:0000256" key="1">
    <source>
        <dbReference type="SAM" id="MobiDB-lite"/>
    </source>
</evidence>
<dbReference type="EMBL" id="CAEY01000449">
    <property type="status" value="NOT_ANNOTATED_CDS"/>
    <property type="molecule type" value="Genomic_DNA"/>
</dbReference>
<sequence>MTLSQSMDSVNNVPEEETEQEKCTRKRLKREKRKVREK</sequence>
<reference evidence="3" key="1">
    <citation type="submission" date="2011-08" db="EMBL/GenBank/DDBJ databases">
        <authorList>
            <person name="Rombauts S."/>
        </authorList>
    </citation>
    <scope>NUCLEOTIDE SEQUENCE</scope>
    <source>
        <strain evidence="3">London</strain>
    </source>
</reference>
<dbReference type="Proteomes" id="UP000015104">
    <property type="component" value="Unassembled WGS sequence"/>
</dbReference>
<name>T1JRN4_TETUR</name>
<feature type="region of interest" description="Disordered" evidence="1">
    <location>
        <begin position="1"/>
        <end position="38"/>
    </location>
</feature>
<dbReference type="EnsemblMetazoa" id="tetur01g07510.1">
    <property type="protein sequence ID" value="tetur01g07510.1"/>
    <property type="gene ID" value="tetur01g07510"/>
</dbReference>
<evidence type="ECO:0000313" key="2">
    <source>
        <dbReference type="EnsemblMetazoa" id="tetur01g07510.1"/>
    </source>
</evidence>
<proteinExistence type="predicted"/>
<dbReference type="HOGENOM" id="CLU_3336165_0_0_1"/>